<dbReference type="InParanoid" id="A0A6I8QXC6"/>
<dbReference type="GO" id="GO:0045095">
    <property type="term" value="C:keratin filament"/>
    <property type="evidence" value="ECO:0007669"/>
    <property type="project" value="InterPro"/>
</dbReference>
<dbReference type="GeneTree" id="ENSGT01150000287898"/>
<dbReference type="AlphaFoldDB" id="A0A6I8QXC6"/>
<reference evidence="1" key="2">
    <citation type="submission" date="2020-05" db="UniProtKB">
        <authorList>
            <consortium name="Ensembl"/>
        </authorList>
    </citation>
    <scope>IDENTIFICATION</scope>
</reference>
<reference evidence="1" key="1">
    <citation type="journal article" date="2010" name="Science">
        <title>The genome of the Western clawed frog Xenopus tropicalis.</title>
        <authorList>
            <person name="Hellsten U."/>
            <person name="Harland R.M."/>
            <person name="Gilchrist M.J."/>
            <person name="Hendrix D."/>
            <person name="Jurka J."/>
            <person name="Kapitonov V."/>
            <person name="Ovcharenko I."/>
            <person name="Putnam N.H."/>
            <person name="Shu S."/>
            <person name="Taher L."/>
            <person name="Blitz I.L."/>
            <person name="Blumberg B."/>
            <person name="Dichmann D.S."/>
            <person name="Dubchak I."/>
            <person name="Amaya E."/>
            <person name="Detter J.C."/>
            <person name="Fletcher R."/>
            <person name="Gerhard D.S."/>
            <person name="Goodstein D."/>
            <person name="Graves T."/>
            <person name="Grigoriev I.V."/>
            <person name="Grimwood J."/>
            <person name="Kawashima T."/>
            <person name="Lindquist E."/>
            <person name="Lucas S.M."/>
            <person name="Mead P.E."/>
            <person name="Mitros T."/>
            <person name="Ogino H."/>
            <person name="Ohta Y."/>
            <person name="Poliakov A.V."/>
            <person name="Pollet N."/>
            <person name="Robert J."/>
            <person name="Salamov A."/>
            <person name="Sater A.K."/>
            <person name="Schmutz J."/>
            <person name="Terry A."/>
            <person name="Vize P.D."/>
            <person name="Warren W.C."/>
            <person name="Wells D."/>
            <person name="Wills A."/>
            <person name="Wilson R.K."/>
            <person name="Zimmerman L.B."/>
            <person name="Zorn A.M."/>
            <person name="Grainger R."/>
            <person name="Grammer T."/>
            <person name="Khokha M.K."/>
            <person name="Richardson P.M."/>
            <person name="Rokhsar D.S."/>
        </authorList>
    </citation>
    <scope>NUCLEOTIDE SEQUENCE [LARGE SCALE GENOMIC DNA]</scope>
    <source>
        <strain evidence="1">Nigerian</strain>
    </source>
</reference>
<protein>
    <submittedName>
        <fullName evidence="1">Uncharacterized protein</fullName>
    </submittedName>
</protein>
<dbReference type="Ensembl" id="ENSXETT00000070794">
    <property type="protein sequence ID" value="ENSXETP00000073001"/>
    <property type="gene ID" value="ENSXETG00000037137"/>
</dbReference>
<sequence length="155" mass="16491">KSCPSCSQPSCSLPSCSQPSCSQPSCSQPSCSLPSYSQPSCSLPSCSQPSCSLPSCSLPSCSLPSCSQPSCSLPSCSQPSCSQPSFIHIPRQSQAPNCVPLLLCTLGSYLCFLHLVPALTLKLYILHSDDKFLEKNDSIKTSAPLQRNYVINSHE</sequence>
<accession>A0A6I8QXC6</accession>
<organism evidence="1">
    <name type="scientific">Xenopus tropicalis</name>
    <name type="common">Western clawed frog</name>
    <name type="synonym">Silurana tropicalis</name>
    <dbReference type="NCBI Taxonomy" id="8364"/>
    <lineage>
        <taxon>Eukaryota</taxon>
        <taxon>Metazoa</taxon>
        <taxon>Chordata</taxon>
        <taxon>Craniata</taxon>
        <taxon>Vertebrata</taxon>
        <taxon>Euteleostomi</taxon>
        <taxon>Amphibia</taxon>
        <taxon>Batrachia</taxon>
        <taxon>Anura</taxon>
        <taxon>Pipoidea</taxon>
        <taxon>Pipidae</taxon>
        <taxon>Xenopodinae</taxon>
        <taxon>Xenopus</taxon>
        <taxon>Silurana</taxon>
    </lineage>
</organism>
<dbReference type="GO" id="GO:0005829">
    <property type="term" value="C:cytosol"/>
    <property type="evidence" value="ECO:0007669"/>
    <property type="project" value="UniProtKB-ARBA"/>
</dbReference>
<name>A0A6I8QXC6_XENTR</name>
<proteinExistence type="predicted"/>
<evidence type="ECO:0000313" key="1">
    <source>
        <dbReference type="Ensembl" id="ENSXETP00000073001"/>
    </source>
</evidence>